<feature type="compositionally biased region" description="Polar residues" evidence="20">
    <location>
        <begin position="875"/>
        <end position="884"/>
    </location>
</feature>
<keyword evidence="6" id="KW-0808">Transferase</keyword>
<evidence type="ECO:0000256" key="14">
    <source>
        <dbReference type="ARBA" id="ARBA00063881"/>
    </source>
</evidence>
<dbReference type="PROSITE" id="PS00107">
    <property type="entry name" value="PROTEIN_KINASE_ATP"/>
    <property type="match status" value="1"/>
</dbReference>
<dbReference type="InterPro" id="IPR017441">
    <property type="entry name" value="Protein_kinase_ATP_BS"/>
</dbReference>
<evidence type="ECO:0000256" key="6">
    <source>
        <dbReference type="ARBA" id="ARBA00022679"/>
    </source>
</evidence>
<dbReference type="SUPFAM" id="SSF56112">
    <property type="entry name" value="Protein kinase-like (PK-like)"/>
    <property type="match status" value="1"/>
</dbReference>
<evidence type="ECO:0000256" key="10">
    <source>
        <dbReference type="ARBA" id="ARBA00022840"/>
    </source>
</evidence>
<evidence type="ECO:0000256" key="2">
    <source>
        <dbReference type="ARBA" id="ARBA00006234"/>
    </source>
</evidence>
<evidence type="ECO:0000256" key="3">
    <source>
        <dbReference type="ARBA" id="ARBA00012513"/>
    </source>
</evidence>
<comment type="subunit">
    <text evidence="14">Binds to and is activated by YWHAZ when phosphorylated on Thr-221. Interacts with 14-3-3 proteins. Interacts with HDAC4; this interaction leads to HDAC4 retention in the cytoplasm. Interacts with DEPTOR, MLST8/GbetaL, RICTOR and RPTOR.</text>
</comment>
<keyword evidence="4" id="KW-0723">Serine/threonine-protein kinase</keyword>
<evidence type="ECO:0000256" key="1">
    <source>
        <dbReference type="ARBA" id="ARBA00001946"/>
    </source>
</evidence>
<evidence type="ECO:0000256" key="11">
    <source>
        <dbReference type="ARBA" id="ARBA00022842"/>
    </source>
</evidence>
<dbReference type="PROSITE" id="PS50011">
    <property type="entry name" value="PROTEIN_KINASE_DOM"/>
    <property type="match status" value="1"/>
</dbReference>
<dbReference type="InterPro" id="IPR011009">
    <property type="entry name" value="Kinase-like_dom_sf"/>
</dbReference>
<reference evidence="22" key="1">
    <citation type="journal article" date="2020" name="Gigascience">
        <title>An improved pig reference genome sequence to enable pig genetics and genomics research.</title>
        <authorList>
            <person name="Warr A."/>
            <person name="Affara N."/>
            <person name="Aken B."/>
            <person name="Beiki H."/>
            <person name="Bickhart D.M."/>
            <person name="Billis K."/>
            <person name="Chow W."/>
            <person name="Eory L."/>
            <person name="Finlayson H.A."/>
            <person name="Flicek P."/>
            <person name="Giron C.G."/>
            <person name="Griffin D.K."/>
            <person name="Hall R."/>
            <person name="Hannum G."/>
            <person name="Hourlier T."/>
            <person name="Howe K."/>
            <person name="Hume D.A."/>
            <person name="Izuogu O."/>
            <person name="Kim K."/>
            <person name="Koren S."/>
            <person name="Liu H."/>
            <person name="Manchanda N."/>
            <person name="Martin F.J."/>
            <person name="Nonneman D.J."/>
            <person name="O'Connor R.E."/>
            <person name="Phillippy A.M."/>
            <person name="Rohrer G.A."/>
            <person name="Rosen B.D."/>
            <person name="Rund L.A."/>
            <person name="Sargent C.A."/>
            <person name="Schook L.B."/>
            <person name="Schroeder S.G."/>
            <person name="Schwartz A.S."/>
            <person name="Skinner B.M."/>
            <person name="Talbot R."/>
            <person name="Tseng E."/>
            <person name="Tuggle C.K."/>
            <person name="Watson M."/>
            <person name="Smith T.P.L."/>
            <person name="Archibald A.L."/>
        </authorList>
    </citation>
    <scope>NUCLEOTIDE SEQUENCE [LARGE SCALE GENOMIC DNA]</scope>
    <source>
        <strain evidence="22">Duroc</strain>
    </source>
</reference>
<evidence type="ECO:0000256" key="16">
    <source>
        <dbReference type="ARBA" id="ARBA00080359"/>
    </source>
</evidence>
<sequence>MAAAAASGAGGAAGAGAGGAGPAGRLLPPPAPGPPAAPAAVPPAAGPPRPPAPASRGPVPARIGYYEIDRTIGKGNFAVVKRATHLVTKAKVAIKIIDKTQLDEELKKIFREVQIMKMLCHPHIIRLYQVMETERMIYLVTEYASGGEIFDHLVAHGRMAEKEARRKFKQIVAAVYFCHCRNIVHRDLKAENLLLDANLNIKIADFGFSNLFTPGQLLKTWCGSPPYAAPELFEGKEYDGPKVDIWSLGVVLYVLVCGALPFDGSTLQNLRARVLSGKFRIPFFMSTECEHLIRHMLVLDPNKRLSMEQICKHKWMKLGDADPNFDRLIAECQQLKEERQMDPLNEDVLLAMEDMGLDKERTLQAEQAGTTMNISVPQVQLINPENQIVEPDGTVNLDSDEGEEPSPEALVRYLSMRRHTVGVADPRTEVMEDLQKLLPGFPGVNPQAPFLQVAPNMNFMHNLLPMQNLQPTGQLEYKEQSLLQPPTLQLLNGMGPLGRRASDGGANIQLHAQQLLKRPRGPSPLVTMTPAVPAVTPVDEESSDGEPDQEAVQRYLANRSKRHTLAMTNPTAEIPPDLQRQLGQQPFRSRVWPPHLVPDQHRSTYKDSNTLHLPTERFSPVRRFSDGAASIQAFKAHLEKMGNNSSIKQLQQECEQLQKMYGGQIDERTLEKTQQQHMLYQQEQHHQILQQQIQDSICPPQPSPPLQAACENQPALLTHQLQRLRIQPSSPPPNHPNNHLFRQPSNSPPPMNSAMIQSHGAASPSQFQGFPSRSAVFQQQPENCSPPPNVALTCLGIQQPPQSQQVTIQVQEPVDMLSSMPGTAAGSAGRGVSVSPSASQVQMQHRTNLIAAFSYGHRPLSKQLSADSAEAHSAHPQSPHYTTSALQQALLSPTPPDYTRHQQVPHILQGLLSPRHSLTGHSDIRLPPAEFAQLIKRQQQQRQQQQQQQQEYQELLRHMNQGDAGSLAPGLGGQSMTERQALPYQNADSYHHHHHTSPQHLLQIRAQECISQASSASPTHAYAQQPALVHSESMEEECSCDGAKDGFPDRKSASTLAKGCHDSPLLLSTGGPGDPESLLGTVSHAQELGLHPYRQAAAAFPRNKVSSRESVIGNCMDRSSPGQAMELPDHNGLGYPAHPSVSEHHRPRTLQRHHTIQNSDDAYVQLDNLPGMSLVAGKALSSARMSDAVLSQSSLMGSQQFQDGENEECGEHLGAHEHADLTDGSQHLNSSCYPSTCITDILLSYKHPEVSFSMEQAGV</sequence>
<organism evidence="22 23">
    <name type="scientific">Sus scrofa</name>
    <name type="common">Pig</name>
    <dbReference type="NCBI Taxonomy" id="9823"/>
    <lineage>
        <taxon>Eukaryota</taxon>
        <taxon>Metazoa</taxon>
        <taxon>Chordata</taxon>
        <taxon>Craniata</taxon>
        <taxon>Vertebrata</taxon>
        <taxon>Euteleostomi</taxon>
        <taxon>Mammalia</taxon>
        <taxon>Eutheria</taxon>
        <taxon>Laurasiatheria</taxon>
        <taxon>Artiodactyla</taxon>
        <taxon>Suina</taxon>
        <taxon>Suidae</taxon>
        <taxon>Sus</taxon>
    </lineage>
</organism>
<evidence type="ECO:0000256" key="5">
    <source>
        <dbReference type="ARBA" id="ARBA00022553"/>
    </source>
</evidence>
<feature type="region of interest" description="Disordered" evidence="20">
    <location>
        <begin position="726"/>
        <end position="783"/>
    </location>
</feature>
<keyword evidence="7" id="KW-0479">Metal-binding</keyword>
<feature type="region of interest" description="Disordered" evidence="20">
    <location>
        <begin position="863"/>
        <end position="884"/>
    </location>
</feature>
<dbReference type="AlphaFoldDB" id="A0A8W4FH82"/>
<dbReference type="PANTHER" id="PTHR24346">
    <property type="entry name" value="MAP/MICROTUBULE AFFINITY-REGULATING KINASE"/>
    <property type="match status" value="1"/>
</dbReference>
<evidence type="ECO:0000256" key="15">
    <source>
        <dbReference type="ARBA" id="ARBA00073904"/>
    </source>
</evidence>
<evidence type="ECO:0000256" key="13">
    <source>
        <dbReference type="ARBA" id="ARBA00048679"/>
    </source>
</evidence>
<feature type="coiled-coil region" evidence="19">
    <location>
        <begin position="640"/>
        <end position="667"/>
    </location>
</feature>
<evidence type="ECO:0000256" key="20">
    <source>
        <dbReference type="SAM" id="MobiDB-lite"/>
    </source>
</evidence>
<feature type="region of interest" description="Disordered" evidence="20">
    <location>
        <begin position="1"/>
        <end position="57"/>
    </location>
</feature>
<protein>
    <recommendedName>
        <fullName evidence="15">Serine/threonine-protein kinase SIK3</fullName>
        <ecNumber evidence="3">2.7.11.1</ecNumber>
    </recommendedName>
    <alternativeName>
        <fullName evidence="16">Salt-inducible kinase 3</fullName>
    </alternativeName>
    <alternativeName>
        <fullName evidence="17">Serine/threonine-protein kinase QSK</fullName>
    </alternativeName>
</protein>
<evidence type="ECO:0000256" key="9">
    <source>
        <dbReference type="ARBA" id="ARBA00022777"/>
    </source>
</evidence>
<dbReference type="GO" id="GO:0046872">
    <property type="term" value="F:metal ion binding"/>
    <property type="evidence" value="ECO:0007669"/>
    <property type="project" value="UniProtKB-KW"/>
</dbReference>
<evidence type="ECO:0000256" key="8">
    <source>
        <dbReference type="ARBA" id="ARBA00022741"/>
    </source>
</evidence>
<dbReference type="PANTHER" id="PTHR24346:SF42">
    <property type="entry name" value="SERINE_THREONINE-PROTEIN KINASE SIK3"/>
    <property type="match status" value="1"/>
</dbReference>
<keyword evidence="19" id="KW-0175">Coiled coil</keyword>
<comment type="catalytic activity">
    <reaction evidence="13">
        <text>L-seryl-[protein] + ATP = O-phospho-L-seryl-[protein] + ADP + H(+)</text>
        <dbReference type="Rhea" id="RHEA:17989"/>
        <dbReference type="Rhea" id="RHEA-COMP:9863"/>
        <dbReference type="Rhea" id="RHEA-COMP:11604"/>
        <dbReference type="ChEBI" id="CHEBI:15378"/>
        <dbReference type="ChEBI" id="CHEBI:29999"/>
        <dbReference type="ChEBI" id="CHEBI:30616"/>
        <dbReference type="ChEBI" id="CHEBI:83421"/>
        <dbReference type="ChEBI" id="CHEBI:456216"/>
        <dbReference type="EC" id="2.7.11.1"/>
    </reaction>
</comment>
<feature type="domain" description="Protein kinase" evidence="21">
    <location>
        <begin position="66"/>
        <end position="316"/>
    </location>
</feature>
<keyword evidence="10 18" id="KW-0067">ATP-binding</keyword>
<dbReference type="PROSITE" id="PS00108">
    <property type="entry name" value="PROTEIN_KINASE_ST"/>
    <property type="match status" value="1"/>
</dbReference>
<reference evidence="22" key="3">
    <citation type="submission" date="2025-09" db="UniProtKB">
        <authorList>
            <consortium name="Ensembl"/>
        </authorList>
    </citation>
    <scope>IDENTIFICATION</scope>
</reference>
<proteinExistence type="evidence at protein level"/>
<evidence type="ECO:0000256" key="17">
    <source>
        <dbReference type="ARBA" id="ARBA00080710"/>
    </source>
</evidence>
<dbReference type="FunFam" id="3.30.200.20:FF:000003">
    <property type="entry name" value="Non-specific serine/threonine protein kinase"/>
    <property type="match status" value="1"/>
</dbReference>
<keyword evidence="11" id="KW-0460">Magnesium</keyword>
<accession>A0A8W4FH82</accession>
<feature type="compositionally biased region" description="Pro residues" evidence="20">
    <location>
        <begin position="27"/>
        <end position="53"/>
    </location>
</feature>
<evidence type="ECO:0000256" key="4">
    <source>
        <dbReference type="ARBA" id="ARBA00022527"/>
    </source>
</evidence>
<evidence type="ECO:0000259" key="21">
    <source>
        <dbReference type="PROSITE" id="PS50011"/>
    </source>
</evidence>
<dbReference type="GO" id="GO:0005524">
    <property type="term" value="F:ATP binding"/>
    <property type="evidence" value="ECO:0007669"/>
    <property type="project" value="UniProtKB-UniRule"/>
</dbReference>
<evidence type="ECO:0007829" key="24">
    <source>
        <dbReference type="PeptideAtlas" id="A0A8W4FH82"/>
    </source>
</evidence>
<comment type="cofactor">
    <cofactor evidence="1">
        <name>Mg(2+)</name>
        <dbReference type="ChEBI" id="CHEBI:18420"/>
    </cofactor>
</comment>
<keyword evidence="24" id="KW-1267">Proteomics identification</keyword>
<dbReference type="Ensembl" id="ENSSSCT00000093584.1">
    <property type="protein sequence ID" value="ENSSSCP00000078236.1"/>
    <property type="gene ID" value="ENSSSCG00000015071.5"/>
</dbReference>
<evidence type="ECO:0000256" key="18">
    <source>
        <dbReference type="PROSITE-ProRule" id="PRU10141"/>
    </source>
</evidence>
<dbReference type="Pfam" id="PF00069">
    <property type="entry name" value="Pkinase"/>
    <property type="match status" value="1"/>
</dbReference>
<comment type="similarity">
    <text evidence="2">Belongs to the protein kinase superfamily. CAMK Ser/Thr protein kinase family. SNF1 subfamily.</text>
</comment>
<keyword evidence="8 18" id="KW-0547">Nucleotide-binding</keyword>
<evidence type="ECO:0000256" key="19">
    <source>
        <dbReference type="SAM" id="Coils"/>
    </source>
</evidence>
<feature type="binding site" evidence="18">
    <location>
        <position position="95"/>
    </location>
    <ligand>
        <name>ATP</name>
        <dbReference type="ChEBI" id="CHEBI:30616"/>
    </ligand>
</feature>
<dbReference type="InterPro" id="IPR034672">
    <property type="entry name" value="SIK"/>
</dbReference>
<evidence type="ECO:0000313" key="22">
    <source>
        <dbReference type="Ensembl" id="ENSSSCP00000078236.1"/>
    </source>
</evidence>
<evidence type="ECO:0000256" key="7">
    <source>
        <dbReference type="ARBA" id="ARBA00022723"/>
    </source>
</evidence>
<gene>
    <name evidence="22" type="primary">SIK3</name>
</gene>
<name>A0A8W4FH82_PIG</name>
<keyword evidence="5" id="KW-0597">Phosphoprotein</keyword>
<dbReference type="InterPro" id="IPR008271">
    <property type="entry name" value="Ser/Thr_kinase_AS"/>
</dbReference>
<dbReference type="GeneTree" id="ENSGT00940000157259"/>
<feature type="compositionally biased region" description="Polar residues" evidence="20">
    <location>
        <begin position="763"/>
        <end position="783"/>
    </location>
</feature>
<dbReference type="SMART" id="SM00220">
    <property type="entry name" value="S_TKc"/>
    <property type="match status" value="1"/>
</dbReference>
<evidence type="ECO:0000256" key="12">
    <source>
        <dbReference type="ARBA" id="ARBA00047899"/>
    </source>
</evidence>
<dbReference type="CDD" id="cd14071">
    <property type="entry name" value="STKc_SIK"/>
    <property type="match status" value="1"/>
</dbReference>
<keyword evidence="23" id="KW-1185">Reference proteome</keyword>
<keyword evidence="9" id="KW-0418">Kinase</keyword>
<dbReference type="Gene3D" id="1.10.510.10">
    <property type="entry name" value="Transferase(Phosphotransferase) domain 1"/>
    <property type="match status" value="1"/>
</dbReference>
<reference evidence="22" key="2">
    <citation type="submission" date="2025-08" db="UniProtKB">
        <authorList>
            <consortium name="Ensembl"/>
        </authorList>
    </citation>
    <scope>IDENTIFICATION</scope>
</reference>
<dbReference type="EC" id="2.7.11.1" evidence="3"/>
<evidence type="ECO:0000313" key="23">
    <source>
        <dbReference type="Proteomes" id="UP000008227"/>
    </source>
</evidence>
<dbReference type="FunFam" id="1.10.510.10:FF:000156">
    <property type="entry name" value="Serine/threonine-protein kinase SIK3 homolog"/>
    <property type="match status" value="1"/>
</dbReference>
<comment type="catalytic activity">
    <reaction evidence="12">
        <text>L-threonyl-[protein] + ATP = O-phospho-L-threonyl-[protein] + ADP + H(+)</text>
        <dbReference type="Rhea" id="RHEA:46608"/>
        <dbReference type="Rhea" id="RHEA-COMP:11060"/>
        <dbReference type="Rhea" id="RHEA-COMP:11605"/>
        <dbReference type="ChEBI" id="CHEBI:15378"/>
        <dbReference type="ChEBI" id="CHEBI:30013"/>
        <dbReference type="ChEBI" id="CHEBI:30616"/>
        <dbReference type="ChEBI" id="CHEBI:61977"/>
        <dbReference type="ChEBI" id="CHEBI:456216"/>
        <dbReference type="EC" id="2.7.11.1"/>
    </reaction>
</comment>
<dbReference type="InterPro" id="IPR000719">
    <property type="entry name" value="Prot_kinase_dom"/>
</dbReference>
<feature type="compositionally biased region" description="Gly residues" evidence="20">
    <location>
        <begin position="8"/>
        <end position="22"/>
    </location>
</feature>
<dbReference type="GO" id="GO:0004674">
    <property type="term" value="F:protein serine/threonine kinase activity"/>
    <property type="evidence" value="ECO:0007669"/>
    <property type="project" value="UniProtKB-KW"/>
</dbReference>
<dbReference type="Proteomes" id="UP000008227">
    <property type="component" value="Chromosome 9"/>
</dbReference>